<reference evidence="2 3" key="1">
    <citation type="submission" date="2020-05" db="EMBL/GenBank/DDBJ databases">
        <title>Hymenobacter terrestris sp. nov. and Hymenobacter lapidiphilus sp. nov., isolated from regoliths in Antarctica.</title>
        <authorList>
            <person name="Sedlacek I."/>
            <person name="Pantucek R."/>
            <person name="Zeman M."/>
            <person name="Holochova P."/>
            <person name="Kralova S."/>
            <person name="Stankova E."/>
            <person name="Sedo O."/>
            <person name="Micenkova L."/>
            <person name="Svec P."/>
            <person name="Gupta V."/>
            <person name="Sood U."/>
            <person name="Korpole U.S."/>
            <person name="Lal R."/>
        </authorList>
    </citation>
    <scope>NUCLEOTIDE SEQUENCE [LARGE SCALE GENOMIC DNA]</scope>
    <source>
        <strain evidence="2 3">P5252</strain>
    </source>
</reference>
<organism evidence="2 3">
    <name type="scientific">Hymenobacter terrestris</name>
    <dbReference type="NCBI Taxonomy" id="2748310"/>
    <lineage>
        <taxon>Bacteria</taxon>
        <taxon>Pseudomonadati</taxon>
        <taxon>Bacteroidota</taxon>
        <taxon>Cytophagia</taxon>
        <taxon>Cytophagales</taxon>
        <taxon>Hymenobacteraceae</taxon>
        <taxon>Hymenobacter</taxon>
    </lineage>
</organism>
<evidence type="ECO:0000256" key="1">
    <source>
        <dbReference type="SAM" id="SignalP"/>
    </source>
</evidence>
<name>A0ABX2QA03_9BACT</name>
<gene>
    <name evidence="2" type="ORF">HW556_16740</name>
</gene>
<protein>
    <recommendedName>
        <fullName evidence="4">Periplasmic heavy metal sensor</fullName>
    </recommendedName>
</protein>
<sequence>MNYLFRTLLLLSLLTAGLLPEAVAQRGGGGQRPARLSQLENARVAYITQRVALTPDQAQKFWPVYNEFTGKRRDLNQRLRQLRPSQTDALSDQQLRDNFNLSFKLRQQDIELEKDYFERFQRVISVRQVAALFLAERQFTREVLKRVAERTNPRGPAGGTDD</sequence>
<dbReference type="Proteomes" id="UP000626554">
    <property type="component" value="Unassembled WGS sequence"/>
</dbReference>
<keyword evidence="3" id="KW-1185">Reference proteome</keyword>
<accession>A0ABX2QA03</accession>
<keyword evidence="1" id="KW-0732">Signal</keyword>
<evidence type="ECO:0000313" key="3">
    <source>
        <dbReference type="Proteomes" id="UP000626554"/>
    </source>
</evidence>
<proteinExistence type="predicted"/>
<feature type="chain" id="PRO_5045303533" description="Periplasmic heavy metal sensor" evidence="1">
    <location>
        <begin position="25"/>
        <end position="162"/>
    </location>
</feature>
<dbReference type="RefSeq" id="WP_176901266.1">
    <property type="nucleotide sequence ID" value="NZ_JABKAV010000084.1"/>
</dbReference>
<evidence type="ECO:0000313" key="2">
    <source>
        <dbReference type="EMBL" id="NVO86534.1"/>
    </source>
</evidence>
<comment type="caution">
    <text evidence="2">The sequence shown here is derived from an EMBL/GenBank/DDBJ whole genome shotgun (WGS) entry which is preliminary data.</text>
</comment>
<dbReference type="EMBL" id="JABKAV010000084">
    <property type="protein sequence ID" value="NVO86534.1"/>
    <property type="molecule type" value="Genomic_DNA"/>
</dbReference>
<feature type="signal peptide" evidence="1">
    <location>
        <begin position="1"/>
        <end position="24"/>
    </location>
</feature>
<evidence type="ECO:0008006" key="4">
    <source>
        <dbReference type="Google" id="ProtNLM"/>
    </source>
</evidence>